<comment type="caution">
    <text evidence="2">The sequence shown here is derived from an EMBL/GenBank/DDBJ whole genome shotgun (WGS) entry which is preliminary data.</text>
</comment>
<keyword evidence="3" id="KW-1185">Reference proteome</keyword>
<sequence>MAPSTKVAFVAGSNGISGNALVEHLIRTPNSEWSKIIITSRRPLAVYWQDPRIEFIALDFLTPVPDLIRQMESLCKDVTHAFFTSYIHDNDFKVLKDKNVPLFRNFLDSIDAVASNLQNVCLQTGTKHFGIHLGPVHVPIHEKMPRYEDHGDNFYYPQEDYMFAMQKKRNWSYNIIRPNGIIGFTPHSNGMSEAITLALYFLICREMGVPATFPGNEMLYNFVDDQSYAPSIADMSVWASTTEHCRNEDFNHCNGDVLVWRYHWEAMGKYFGVDCPEPDFSKNESSRTKMVNNFSMIDWARDKKPYWESVCRKYGGNPDAFDWGTWGFFDWMSGRTWPTLGTTSKARKFGWTRVDDTRESWYETYRSFEAAGILPKGGGKANEDRAKL</sequence>
<dbReference type="EMBL" id="JAGMVJ010000007">
    <property type="protein sequence ID" value="KAH7089241.1"/>
    <property type="molecule type" value="Genomic_DNA"/>
</dbReference>
<evidence type="ECO:0000313" key="3">
    <source>
        <dbReference type="Proteomes" id="UP000813461"/>
    </source>
</evidence>
<protein>
    <submittedName>
        <fullName evidence="2">NAD-dependent epimerase/dehydratase</fullName>
    </submittedName>
</protein>
<dbReference type="Gene3D" id="3.40.50.720">
    <property type="entry name" value="NAD(P)-binding Rossmann-like Domain"/>
    <property type="match status" value="1"/>
</dbReference>
<dbReference type="AlphaFoldDB" id="A0A8K0VZM4"/>
<dbReference type="PANTHER" id="PTHR32487:SF0">
    <property type="entry name" value="3-OXO-DELTA(4,5)-STEROID 5-BETA-REDUCTASE"/>
    <property type="match status" value="1"/>
</dbReference>
<proteinExistence type="predicted"/>
<name>A0A8K0VZM4_9PLEO</name>
<accession>A0A8K0VZM4</accession>
<evidence type="ECO:0000313" key="2">
    <source>
        <dbReference type="EMBL" id="KAH7089241.1"/>
    </source>
</evidence>
<dbReference type="InterPro" id="IPR036291">
    <property type="entry name" value="NAD(P)-bd_dom_sf"/>
</dbReference>
<dbReference type="CDD" id="cd08948">
    <property type="entry name" value="5beta-POR_like_SDR_a"/>
    <property type="match status" value="1"/>
</dbReference>
<organism evidence="2 3">
    <name type="scientific">Paraphoma chrysanthemicola</name>
    <dbReference type="NCBI Taxonomy" id="798071"/>
    <lineage>
        <taxon>Eukaryota</taxon>
        <taxon>Fungi</taxon>
        <taxon>Dikarya</taxon>
        <taxon>Ascomycota</taxon>
        <taxon>Pezizomycotina</taxon>
        <taxon>Dothideomycetes</taxon>
        <taxon>Pleosporomycetidae</taxon>
        <taxon>Pleosporales</taxon>
        <taxon>Pleosporineae</taxon>
        <taxon>Phaeosphaeriaceae</taxon>
        <taxon>Paraphoma</taxon>
    </lineage>
</organism>
<evidence type="ECO:0000259" key="1">
    <source>
        <dbReference type="Pfam" id="PF22917"/>
    </source>
</evidence>
<dbReference type="Proteomes" id="UP000813461">
    <property type="component" value="Unassembled WGS sequence"/>
</dbReference>
<reference evidence="2" key="1">
    <citation type="journal article" date="2021" name="Nat. Commun.">
        <title>Genetic determinants of endophytism in the Arabidopsis root mycobiome.</title>
        <authorList>
            <person name="Mesny F."/>
            <person name="Miyauchi S."/>
            <person name="Thiergart T."/>
            <person name="Pickel B."/>
            <person name="Atanasova L."/>
            <person name="Karlsson M."/>
            <person name="Huettel B."/>
            <person name="Barry K.W."/>
            <person name="Haridas S."/>
            <person name="Chen C."/>
            <person name="Bauer D."/>
            <person name="Andreopoulos W."/>
            <person name="Pangilinan J."/>
            <person name="LaButti K."/>
            <person name="Riley R."/>
            <person name="Lipzen A."/>
            <person name="Clum A."/>
            <person name="Drula E."/>
            <person name="Henrissat B."/>
            <person name="Kohler A."/>
            <person name="Grigoriev I.V."/>
            <person name="Martin F.M."/>
            <person name="Hacquard S."/>
        </authorList>
    </citation>
    <scope>NUCLEOTIDE SEQUENCE</scope>
    <source>
        <strain evidence="2">MPI-SDFR-AT-0120</strain>
    </source>
</reference>
<dbReference type="SUPFAM" id="SSF51735">
    <property type="entry name" value="NAD(P)-binding Rossmann-fold domains"/>
    <property type="match status" value="1"/>
</dbReference>
<dbReference type="OrthoDB" id="1731983at2759"/>
<gene>
    <name evidence="2" type="ORF">FB567DRAFT_468293</name>
</gene>
<dbReference type="InterPro" id="IPR055222">
    <property type="entry name" value="PRISE-like_Rossmann-fold"/>
</dbReference>
<dbReference type="PANTHER" id="PTHR32487">
    <property type="entry name" value="3-OXO-DELTA(4,5)-STEROID 5-BETA-REDUCTASE"/>
    <property type="match status" value="1"/>
</dbReference>
<feature type="domain" description="PRISE-like Rossmann-fold" evidence="1">
    <location>
        <begin position="8"/>
        <end position="375"/>
    </location>
</feature>
<dbReference type="Pfam" id="PF22917">
    <property type="entry name" value="PRISE"/>
    <property type="match status" value="1"/>
</dbReference>